<feature type="compositionally biased region" description="Basic and acidic residues" evidence="2">
    <location>
        <begin position="1356"/>
        <end position="1370"/>
    </location>
</feature>
<dbReference type="Pfam" id="PF15030">
    <property type="entry name" value="DUF4527"/>
    <property type="match status" value="1"/>
</dbReference>
<feature type="compositionally biased region" description="Basic and acidic residues" evidence="2">
    <location>
        <begin position="233"/>
        <end position="259"/>
    </location>
</feature>
<feature type="compositionally biased region" description="Basic and acidic residues" evidence="2">
    <location>
        <begin position="203"/>
        <end position="225"/>
    </location>
</feature>
<evidence type="ECO:0000259" key="3">
    <source>
        <dbReference type="Pfam" id="PF25523"/>
    </source>
</evidence>
<evidence type="ECO:0000313" key="5">
    <source>
        <dbReference type="Proteomes" id="UP001279410"/>
    </source>
</evidence>
<dbReference type="InterPro" id="IPR013783">
    <property type="entry name" value="Ig-like_fold"/>
</dbReference>
<feature type="compositionally biased region" description="Polar residues" evidence="2">
    <location>
        <begin position="386"/>
        <end position="412"/>
    </location>
</feature>
<accession>A0AAD3N9Q0</accession>
<feature type="region of interest" description="Disordered" evidence="2">
    <location>
        <begin position="1227"/>
        <end position="1274"/>
    </location>
</feature>
<feature type="compositionally biased region" description="Polar residues" evidence="2">
    <location>
        <begin position="352"/>
        <end position="361"/>
    </location>
</feature>
<feature type="region of interest" description="Disordered" evidence="2">
    <location>
        <begin position="1331"/>
        <end position="1370"/>
    </location>
</feature>
<feature type="coiled-coil region" evidence="1">
    <location>
        <begin position="88"/>
        <end position="165"/>
    </location>
</feature>
<feature type="compositionally biased region" description="Low complexity" evidence="2">
    <location>
        <begin position="1"/>
        <end position="22"/>
    </location>
</feature>
<feature type="compositionally biased region" description="Basic and acidic residues" evidence="2">
    <location>
        <begin position="551"/>
        <end position="567"/>
    </location>
</feature>
<dbReference type="InterPro" id="IPR057884">
    <property type="entry name" value="FN3_RIM-BP1/2/3"/>
</dbReference>
<evidence type="ECO:0000256" key="2">
    <source>
        <dbReference type="SAM" id="MobiDB-lite"/>
    </source>
</evidence>
<comment type="caution">
    <text evidence="4">The sequence shown here is derived from an EMBL/GenBank/DDBJ whole genome shotgun (WGS) entry which is preliminary data.</text>
</comment>
<feature type="region of interest" description="Disordered" evidence="2">
    <location>
        <begin position="203"/>
        <end position="264"/>
    </location>
</feature>
<feature type="compositionally biased region" description="Low complexity" evidence="2">
    <location>
        <begin position="1265"/>
        <end position="1274"/>
    </location>
</feature>
<organism evidence="4 5">
    <name type="scientific">Lates japonicus</name>
    <name type="common">Japanese lates</name>
    <dbReference type="NCBI Taxonomy" id="270547"/>
    <lineage>
        <taxon>Eukaryota</taxon>
        <taxon>Metazoa</taxon>
        <taxon>Chordata</taxon>
        <taxon>Craniata</taxon>
        <taxon>Vertebrata</taxon>
        <taxon>Euteleostomi</taxon>
        <taxon>Actinopterygii</taxon>
        <taxon>Neopterygii</taxon>
        <taxon>Teleostei</taxon>
        <taxon>Neoteleostei</taxon>
        <taxon>Acanthomorphata</taxon>
        <taxon>Carangaria</taxon>
        <taxon>Carangaria incertae sedis</taxon>
        <taxon>Centropomidae</taxon>
        <taxon>Lates</taxon>
    </lineage>
</organism>
<feature type="region of interest" description="Disordered" evidence="2">
    <location>
        <begin position="352"/>
        <end position="412"/>
    </location>
</feature>
<keyword evidence="5" id="KW-1185">Reference proteome</keyword>
<keyword evidence="1" id="KW-0175">Coiled coil</keyword>
<feature type="compositionally biased region" description="Polar residues" evidence="2">
    <location>
        <begin position="708"/>
        <end position="740"/>
    </location>
</feature>
<feature type="compositionally biased region" description="Low complexity" evidence="2">
    <location>
        <begin position="1245"/>
        <end position="1258"/>
    </location>
</feature>
<feature type="compositionally biased region" description="Low complexity" evidence="2">
    <location>
        <begin position="367"/>
        <end position="378"/>
    </location>
</feature>
<feature type="region of interest" description="Disordered" evidence="2">
    <location>
        <begin position="550"/>
        <end position="582"/>
    </location>
</feature>
<evidence type="ECO:0000313" key="4">
    <source>
        <dbReference type="EMBL" id="GLD67356.1"/>
    </source>
</evidence>
<gene>
    <name evidence="4" type="ORF">AKAME5_001870900</name>
</gene>
<protein>
    <submittedName>
        <fullName evidence="4">Plectin-like protein</fullName>
    </submittedName>
</protein>
<feature type="region of interest" description="Disordered" evidence="2">
    <location>
        <begin position="884"/>
        <end position="905"/>
    </location>
</feature>
<dbReference type="EMBL" id="BRZM01000109">
    <property type="protein sequence ID" value="GLD67356.1"/>
    <property type="molecule type" value="Genomic_DNA"/>
</dbReference>
<feature type="coiled-coil region" evidence="1">
    <location>
        <begin position="598"/>
        <end position="692"/>
    </location>
</feature>
<name>A0AAD3N9Q0_LATJO</name>
<dbReference type="Proteomes" id="UP001279410">
    <property type="component" value="Unassembled WGS sequence"/>
</dbReference>
<dbReference type="PANTHER" id="PTHR36866">
    <property type="entry name" value="CHROMOSOME 4 OPEN READING FRAME 50"/>
    <property type="match status" value="1"/>
</dbReference>
<feature type="domain" description="RIMS-binding protein 1/2/3 Fn3" evidence="3">
    <location>
        <begin position="1365"/>
        <end position="1437"/>
    </location>
</feature>
<feature type="region of interest" description="Disordered" evidence="2">
    <location>
        <begin position="704"/>
        <end position="740"/>
    </location>
</feature>
<reference evidence="4" key="1">
    <citation type="submission" date="2022-08" db="EMBL/GenBank/DDBJ databases">
        <title>Genome sequencing of akame (Lates japonicus).</title>
        <authorList>
            <person name="Hashiguchi Y."/>
            <person name="Takahashi H."/>
        </authorList>
    </citation>
    <scope>NUCLEOTIDE SEQUENCE</scope>
    <source>
        <strain evidence="4">Kochi</strain>
    </source>
</reference>
<evidence type="ECO:0000256" key="1">
    <source>
        <dbReference type="SAM" id="Coils"/>
    </source>
</evidence>
<feature type="region of interest" description="Disordered" evidence="2">
    <location>
        <begin position="1"/>
        <end position="29"/>
    </location>
</feature>
<proteinExistence type="predicted"/>
<sequence length="1486" mass="165407">MEDHVTSSGTAGTGSSSVTMATDSMGTDPDLRVLCNRVKVLEQRAGSAIQSDSYLRNRIRELERSERSLLLQLYQLASASHLPSMQHSQRLDQRLLMLREEVRTMTQEKERGEQVWRERLQRCQRQLKSKEDELSRQSQYFENFKTQLQHKLSLARDREQSLQNRIYTLEKQLLDMTVSAATSNATIRAVRITAGTVTHWGEQDRLTFMRGEGEGEEEKKEERRKQWQPSVGAEREGGREGDEGKAEKQTEGGRNKDAKQNSNEARLQGFILSLQEDLRVLLEREEDGMTERRGLVEQLQEAQENSHFLGCKVEEMKAEVHQLRLSESSLMEEVEELREENHRLQQILREAANQTPSQSSMVPERACPSPGTSSPGCSRTVCPPLSDTQSYPTTKGRSSVGSSGEVQPTFNGAIDQSHSSAVLLGHHQEAAESTQNNTDDHSSSAKSDSLNLFAHRGPKHNLSLQSLSLTTETVDEFKLGAWSYKGLLNLEESPSEESDALREAYRSLGIGDDLEALREQRDRLEAALKHTQEQLEVLAQENTQLKLQLRKQVEEREAEQGSSKEKIGTPPTTDGADHLLSSPTQDNTILALAQDDLVQALNQENRALADRIQELLAHIELREEEIKTAQTQLREHISGLEEDRARLEHENQEQGCLVTELTRKTEDDLNTIMELQQKLEENKEQNDVEIRVDSLVESVLKGDEEPQMVNSQQPASASGPQHNNHHNPLQSSPQNPVHVSSLTDQVGHLTKTVQSLKTQHDELTGNIKSLREQQAEVALSVQTQTEEKQQLTRTVWGLKEEKDLIAQCLAEETTQRQHLLNPNTTGATKKMETLVGTGDYAAQRCHANSYKGNSTQQEQSDLMREIEALGAQLKRSLEELDKSHTETKKLHGELCQSESGREEAERKADQAAEEVMRLTDVAGQMEETRRENESLNTQIKELQSKLRGLVREKTDALSLKTQTEEQYNILTAQLKAKTVALEELNSEYIALKRGQGSKDDLSTALTSLRTRYNDIRAKYDALLKKRSQTDLDIAPLKAKLSCLVVKCQERNNLLVQMMKAMHRHRCVDATLTQQVEELLSDAALQDYASAFTPGSIIKTTDHSAGFTPRFISKFQDYTSGLLPDQTCTAVLTPANEQRQNGFITESGVKCRDLKSEKQVSVSTTQSSINLQDCRSEVTPAATGTLQSKANSPVPTTPVQEIVSVEVTPVFAVLKESLITKTAQLSASASGPIQAGSHHPDMTGKSSPDLTSSTGSSLSPAPPSPSTRLSPSRRLSSPEKIINLHEQLQNTLMSSYQAPVTRGRGQEPNMTAPTCNIFNGAAPAYDGLALAASRTQSAHRSPERSNKSAGKSTAALDKTKTARPRPEAPAEVRSVEVIKAVGQSSLMIGWERPPLDELGCSNGTFVYGYRVFIDGDFHKSVMSSACTKCIVENVDLSVPVHISWFKSTMCLCNYKDFSVKTFLTRGRGVNTIYSCSPLRDRPNLHLS</sequence>
<dbReference type="Pfam" id="PF25523">
    <property type="entry name" value="Ig_RIMBP2"/>
    <property type="match status" value="1"/>
</dbReference>
<dbReference type="PANTHER" id="PTHR36866:SF1">
    <property type="entry name" value="GENE 1043-RELATED"/>
    <property type="match status" value="1"/>
</dbReference>
<dbReference type="Gene3D" id="2.60.40.10">
    <property type="entry name" value="Immunoglobulins"/>
    <property type="match status" value="1"/>
</dbReference>
<dbReference type="InterPro" id="IPR032771">
    <property type="entry name" value="DUF4527"/>
</dbReference>